<feature type="domain" description="Myb-like" evidence="2">
    <location>
        <begin position="81"/>
        <end position="124"/>
    </location>
</feature>
<dbReference type="GO" id="GO:0005634">
    <property type="term" value="C:nucleus"/>
    <property type="evidence" value="ECO:0007669"/>
    <property type="project" value="TreeGrafter"/>
</dbReference>
<dbReference type="Gene3D" id="1.10.10.60">
    <property type="entry name" value="Homeodomain-like"/>
    <property type="match status" value="3"/>
</dbReference>
<evidence type="ECO:0000313" key="5">
    <source>
        <dbReference type="Proteomes" id="UP000749646"/>
    </source>
</evidence>
<feature type="domain" description="HTH myb-type" evidence="3">
    <location>
        <begin position="698"/>
        <end position="751"/>
    </location>
</feature>
<dbReference type="InterPro" id="IPR017930">
    <property type="entry name" value="Myb_dom"/>
</dbReference>
<dbReference type="InterPro" id="IPR009057">
    <property type="entry name" value="Homeodomain-like_sf"/>
</dbReference>
<keyword evidence="5" id="KW-1185">Reference proteome</keyword>
<evidence type="ECO:0000313" key="4">
    <source>
        <dbReference type="EMBL" id="KAF9957432.1"/>
    </source>
</evidence>
<dbReference type="AlphaFoldDB" id="A0A9P6LZN9"/>
<feature type="domain" description="Myb-like" evidence="2">
    <location>
        <begin position="237"/>
        <end position="282"/>
    </location>
</feature>
<feature type="region of interest" description="Disordered" evidence="1">
    <location>
        <begin position="136"/>
        <end position="166"/>
    </location>
</feature>
<dbReference type="Pfam" id="PF13921">
    <property type="entry name" value="Myb_DNA-bind_6"/>
    <property type="match status" value="1"/>
</dbReference>
<dbReference type="Pfam" id="PF00249">
    <property type="entry name" value="Myb_DNA-binding"/>
    <property type="match status" value="1"/>
</dbReference>
<feature type="compositionally biased region" description="Polar residues" evidence="1">
    <location>
        <begin position="301"/>
        <end position="315"/>
    </location>
</feature>
<dbReference type="InterPro" id="IPR050560">
    <property type="entry name" value="MYB_TF"/>
</dbReference>
<dbReference type="PROSITE" id="PS50090">
    <property type="entry name" value="MYB_LIKE"/>
    <property type="match status" value="4"/>
</dbReference>
<proteinExistence type="predicted"/>
<gene>
    <name evidence="4" type="ORF">BGZ65_002059</name>
</gene>
<dbReference type="CDD" id="cd00167">
    <property type="entry name" value="SANT"/>
    <property type="match status" value="2"/>
</dbReference>
<dbReference type="OrthoDB" id="18440at2759"/>
<protein>
    <submittedName>
        <fullName evidence="4">Uncharacterized protein</fullName>
    </submittedName>
</protein>
<dbReference type="InterPro" id="IPR001005">
    <property type="entry name" value="SANT/Myb"/>
</dbReference>
<evidence type="ECO:0000256" key="1">
    <source>
        <dbReference type="SAM" id="MobiDB-lite"/>
    </source>
</evidence>
<feature type="region of interest" description="Disordered" evidence="1">
    <location>
        <begin position="297"/>
        <end position="353"/>
    </location>
</feature>
<comment type="caution">
    <text evidence="4">The sequence shown here is derived from an EMBL/GenBank/DDBJ whole genome shotgun (WGS) entry which is preliminary data.</text>
</comment>
<dbReference type="GO" id="GO:0000978">
    <property type="term" value="F:RNA polymerase II cis-regulatory region sequence-specific DNA binding"/>
    <property type="evidence" value="ECO:0007669"/>
    <property type="project" value="TreeGrafter"/>
</dbReference>
<dbReference type="PANTHER" id="PTHR45614">
    <property type="entry name" value="MYB PROTEIN-RELATED"/>
    <property type="match status" value="1"/>
</dbReference>
<sequence length="765" mass="88797">MDTAAGVTSKSARDTTATTSITVTKTRRSRTKLDWAPEADAQLLDLRTVHDKKWLEIGQQLGREPASCMNRFESTLNPALKGFWTPERDQQLDKLVTSSKTWADIAQILGVHRLACIERWRQLELQVVSIQVDQGQPMKATRRRKKQPEPSSVHDQQQLWEQQRQRAQKQMKDARDLVDKVTSNVKLDLVNQIDKDYDRLSWNMCLKDEQRYTHYRSWKKKALLDDFSQLYLMNPGWSAKEETVLIQFVLRHGLDQWDVVAMQGLKGRFKAAQCRTCWKNLDMPVVEQLTSCNNQQQQQQSFHSNDNKSGVESLTSSNNQQHQSFHSNDNKSGSTLETSPLSSTTSSSLISGERKDSDNSLLIETIFNYEEENAWTKEQQIHFWRLWSQHSEDWGTIAKIMNTSMVSCKNYFTDITRHFSKDNDGYISSTNKDDNPEFQERIWALARAITQDFKRLPRRPSLSDKSSGICDSEVITDSEQTEATTTPEISTKSSRVPFVWNKEFSVRLQTFVRQAYKSKAVHLDDINWLWVSRRIHPDVTSRICKNHWKFLHDNDSGQVWSHEDIRTLEEGVRLLGSKRLTAIRDHFLPHITKNDIVRQWFRISDKATVINEGEYYQLLGAVKDIMSNNDSSSDISAPKNSISLHDTSTDKLKTDVSLLQDLEDPQSGQWAEVEKRMGQGWKKMPCKRVWESSFQYLIRHAHWTNDEDNTLLRMVKFVGRDDWYSVAKAMECGKSAWQCRLRWCQLVDPVDLDSSDLFVNGEKYY</sequence>
<accession>A0A9P6LZN9</accession>
<dbReference type="Proteomes" id="UP000749646">
    <property type="component" value="Unassembled WGS sequence"/>
</dbReference>
<dbReference type="PANTHER" id="PTHR45614:SF51">
    <property type="entry name" value="MYB-LIKE DNA-BINDING PROTEIN BAS1"/>
    <property type="match status" value="1"/>
</dbReference>
<evidence type="ECO:0000259" key="2">
    <source>
        <dbReference type="PROSITE" id="PS50090"/>
    </source>
</evidence>
<feature type="compositionally biased region" description="Low complexity" evidence="1">
    <location>
        <begin position="316"/>
        <end position="351"/>
    </location>
</feature>
<organism evidence="4 5">
    <name type="scientific">Modicella reniformis</name>
    <dbReference type="NCBI Taxonomy" id="1440133"/>
    <lineage>
        <taxon>Eukaryota</taxon>
        <taxon>Fungi</taxon>
        <taxon>Fungi incertae sedis</taxon>
        <taxon>Mucoromycota</taxon>
        <taxon>Mortierellomycotina</taxon>
        <taxon>Mortierellomycetes</taxon>
        <taxon>Mortierellales</taxon>
        <taxon>Mortierellaceae</taxon>
        <taxon>Modicella</taxon>
    </lineage>
</organism>
<dbReference type="PROSITE" id="PS51294">
    <property type="entry name" value="HTH_MYB"/>
    <property type="match status" value="1"/>
</dbReference>
<reference evidence="4" key="1">
    <citation type="journal article" date="2020" name="Fungal Divers.">
        <title>Resolving the Mortierellaceae phylogeny through synthesis of multi-gene phylogenetics and phylogenomics.</title>
        <authorList>
            <person name="Vandepol N."/>
            <person name="Liber J."/>
            <person name="Desiro A."/>
            <person name="Na H."/>
            <person name="Kennedy M."/>
            <person name="Barry K."/>
            <person name="Grigoriev I.V."/>
            <person name="Miller A.N."/>
            <person name="O'Donnell K."/>
            <person name="Stajich J.E."/>
            <person name="Bonito G."/>
        </authorList>
    </citation>
    <scope>NUCLEOTIDE SEQUENCE</scope>
    <source>
        <strain evidence="4">MES-2147</strain>
    </source>
</reference>
<dbReference type="EMBL" id="JAAAHW010006621">
    <property type="protein sequence ID" value="KAF9957432.1"/>
    <property type="molecule type" value="Genomic_DNA"/>
</dbReference>
<dbReference type="SMART" id="SM00717">
    <property type="entry name" value="SANT"/>
    <property type="match status" value="6"/>
</dbReference>
<name>A0A9P6LZN9_9FUNG</name>
<feature type="domain" description="Myb-like" evidence="2">
    <location>
        <begin position="703"/>
        <end position="747"/>
    </location>
</feature>
<feature type="domain" description="Myb-like" evidence="2">
    <location>
        <begin position="27"/>
        <end position="76"/>
    </location>
</feature>
<dbReference type="GO" id="GO:0000981">
    <property type="term" value="F:DNA-binding transcription factor activity, RNA polymerase II-specific"/>
    <property type="evidence" value="ECO:0007669"/>
    <property type="project" value="TreeGrafter"/>
</dbReference>
<evidence type="ECO:0000259" key="3">
    <source>
        <dbReference type="PROSITE" id="PS51294"/>
    </source>
</evidence>
<dbReference type="SUPFAM" id="SSF46689">
    <property type="entry name" value="Homeodomain-like"/>
    <property type="match status" value="3"/>
</dbReference>